<protein>
    <submittedName>
        <fullName evidence="2">Uncharacterized protein</fullName>
    </submittedName>
</protein>
<gene>
    <name evidence="2" type="ORF">dnm_029110</name>
</gene>
<evidence type="ECO:0000313" key="2">
    <source>
        <dbReference type="EMBL" id="QTA86886.1"/>
    </source>
</evidence>
<accession>A0A975BK60</accession>
<organism evidence="2 3">
    <name type="scientific">Desulfonema magnum</name>
    <dbReference type="NCBI Taxonomy" id="45655"/>
    <lineage>
        <taxon>Bacteria</taxon>
        <taxon>Pseudomonadati</taxon>
        <taxon>Thermodesulfobacteriota</taxon>
        <taxon>Desulfobacteria</taxon>
        <taxon>Desulfobacterales</taxon>
        <taxon>Desulfococcaceae</taxon>
        <taxon>Desulfonema</taxon>
    </lineage>
</organism>
<keyword evidence="3" id="KW-1185">Reference proteome</keyword>
<dbReference type="Proteomes" id="UP000663722">
    <property type="component" value="Chromosome"/>
</dbReference>
<name>A0A975BK60_9BACT</name>
<feature type="region of interest" description="Disordered" evidence="1">
    <location>
        <begin position="1"/>
        <end position="22"/>
    </location>
</feature>
<evidence type="ECO:0000313" key="3">
    <source>
        <dbReference type="Proteomes" id="UP000663722"/>
    </source>
</evidence>
<dbReference type="EMBL" id="CP061800">
    <property type="protein sequence ID" value="QTA86886.1"/>
    <property type="molecule type" value="Genomic_DNA"/>
</dbReference>
<dbReference type="KEGG" id="dmm:dnm_029110"/>
<sequence>MSDPKYGNPDVDPEEGRTAKRGIRQELLDKRLDFDIAY</sequence>
<dbReference type="AlphaFoldDB" id="A0A975BK60"/>
<evidence type="ECO:0000256" key="1">
    <source>
        <dbReference type="SAM" id="MobiDB-lite"/>
    </source>
</evidence>
<proteinExistence type="predicted"/>
<reference evidence="2" key="1">
    <citation type="journal article" date="2021" name="Microb. Physiol.">
        <title>Proteogenomic Insights into the Physiology of Marine, Sulfate-Reducing, Filamentous Desulfonema limicola and Desulfonema magnum.</title>
        <authorList>
            <person name="Schnaars V."/>
            <person name="Wohlbrand L."/>
            <person name="Scheve S."/>
            <person name="Hinrichs C."/>
            <person name="Reinhardt R."/>
            <person name="Rabus R."/>
        </authorList>
    </citation>
    <scope>NUCLEOTIDE SEQUENCE</scope>
    <source>
        <strain evidence="2">4be13</strain>
    </source>
</reference>